<organism evidence="5 6">
    <name type="scientific">Zea mays</name>
    <name type="common">Maize</name>
    <dbReference type="NCBI Taxonomy" id="4577"/>
    <lineage>
        <taxon>Eukaryota</taxon>
        <taxon>Viridiplantae</taxon>
        <taxon>Streptophyta</taxon>
        <taxon>Embryophyta</taxon>
        <taxon>Tracheophyta</taxon>
        <taxon>Spermatophyta</taxon>
        <taxon>Magnoliopsida</taxon>
        <taxon>Liliopsida</taxon>
        <taxon>Poales</taxon>
        <taxon>Poaceae</taxon>
        <taxon>PACMAD clade</taxon>
        <taxon>Panicoideae</taxon>
        <taxon>Andropogonodae</taxon>
        <taxon>Andropogoneae</taxon>
        <taxon>Tripsacinae</taxon>
        <taxon>Zea</taxon>
    </lineage>
</organism>
<reference evidence="5" key="3">
    <citation type="submission" date="2021-05" db="UniProtKB">
        <authorList>
            <consortium name="EnsemblPlants"/>
        </authorList>
    </citation>
    <scope>IDENTIFICATION</scope>
    <source>
        <strain evidence="5">cv. B73</strain>
    </source>
</reference>
<sequence>MTYVNPDPQPLAAATADDSATQHQAAVTAAPQSTRGALGFFATAEPKQGATMVAPSSPQGVPGFAVVPQAQGVENIAPPASPQGPPGFCVTPGLAPQQGAPVMAPPQGVTMMAPQQQHFAPAMVPGSQQVMQMLLQALQAQAQAQAQAMVAHQPAQGMAPSQCLPMCHPSTVEMQQAQAGHVTAPPPVPLGPPLMMQQQQQPSQADTVIMAQPPLPLDPPLLQQQQPSQADTVIMAQPPLPLGSAMLQQQPPQGATMMMAQPPLPLFPPSVMLQHNPQGNQVTMAQPQFAALPCKRQRLDQYDNNYGQHMTGHQEETAITNAAIGQFYGPNIHNGVPYFGAPEPSLPPDATNTIYVEGLPINCTRREVAHIFRQYMGFLEMRLVNKGSNKHLCFVDFATPAQAFFAMRNLQGYKFDEQDPHSRILNLQFSRSPRMGSHGVSVVPACFEHIGLHGCQGHFDVNGFMRIGL</sequence>
<dbReference type="InterPro" id="IPR000504">
    <property type="entry name" value="RRM_dom"/>
</dbReference>
<accession>A0A804MQ31</accession>
<dbReference type="PANTHER" id="PTHR10501">
    <property type="entry name" value="U1 SMALL NUCLEAR RIBONUCLEOPROTEIN A/U2 SMALL NUCLEAR RIBONUCLEOPROTEIN B"/>
    <property type="match status" value="1"/>
</dbReference>
<dbReference type="SMART" id="SM00360">
    <property type="entry name" value="RRM"/>
    <property type="match status" value="1"/>
</dbReference>
<evidence type="ECO:0000256" key="2">
    <source>
        <dbReference type="PROSITE-ProRule" id="PRU00176"/>
    </source>
</evidence>
<dbReference type="Gene3D" id="3.30.70.330">
    <property type="match status" value="1"/>
</dbReference>
<keyword evidence="1 2" id="KW-0694">RNA-binding</keyword>
<dbReference type="OrthoDB" id="688823at2759"/>
<dbReference type="InterPro" id="IPR035979">
    <property type="entry name" value="RBD_domain_sf"/>
</dbReference>
<proteinExistence type="evidence at protein level"/>
<dbReference type="SUPFAM" id="SSF54928">
    <property type="entry name" value="RNA-binding domain, RBD"/>
    <property type="match status" value="1"/>
</dbReference>
<dbReference type="InterPro" id="IPR012677">
    <property type="entry name" value="Nucleotide-bd_a/b_plait_sf"/>
</dbReference>
<dbReference type="Proteomes" id="UP000007305">
    <property type="component" value="Chromosome 2"/>
</dbReference>
<feature type="region of interest" description="Disordered" evidence="3">
    <location>
        <begin position="1"/>
        <end position="34"/>
    </location>
</feature>
<dbReference type="GO" id="GO:0003729">
    <property type="term" value="F:mRNA binding"/>
    <property type="evidence" value="ECO:0000318"/>
    <property type="project" value="GO_Central"/>
</dbReference>
<evidence type="ECO:0000259" key="4">
    <source>
        <dbReference type="PROSITE" id="PS50102"/>
    </source>
</evidence>
<dbReference type="InParanoid" id="A0A804MQ31"/>
<evidence type="ECO:0000256" key="3">
    <source>
        <dbReference type="SAM" id="MobiDB-lite"/>
    </source>
</evidence>
<reference evidence="5" key="2">
    <citation type="submission" date="2019-07" db="EMBL/GenBank/DDBJ databases">
        <authorList>
            <person name="Seetharam A."/>
            <person name="Woodhouse M."/>
            <person name="Cannon E."/>
        </authorList>
    </citation>
    <scope>NUCLEOTIDE SEQUENCE [LARGE SCALE GENOMIC DNA]</scope>
    <source>
        <strain evidence="5">cv. B73</strain>
    </source>
</reference>
<evidence type="ECO:0000313" key="6">
    <source>
        <dbReference type="Proteomes" id="UP000007305"/>
    </source>
</evidence>
<gene>
    <name evidence="5" type="primary">LOC100381978</name>
</gene>
<keyword evidence="6" id="KW-1185">Reference proteome</keyword>
<feature type="compositionally biased region" description="Polar residues" evidence="3">
    <location>
        <begin position="18"/>
        <end position="34"/>
    </location>
</feature>
<dbReference type="PROSITE" id="PS50102">
    <property type="entry name" value="RRM"/>
    <property type="match status" value="1"/>
</dbReference>
<dbReference type="CDD" id="cd21618">
    <property type="entry name" value="RRM_AtNSRA_like"/>
    <property type="match status" value="1"/>
</dbReference>
<dbReference type="AlphaFoldDB" id="A0A804MQ31"/>
<dbReference type="EnsemblPlants" id="Zm00001eb103210_T002">
    <property type="protein sequence ID" value="Zm00001eb103210_P002"/>
    <property type="gene ID" value="Zm00001eb103210"/>
</dbReference>
<evidence type="ECO:0007829" key="7">
    <source>
        <dbReference type="PeptideAtlas" id="A0A804MQ31"/>
    </source>
</evidence>
<evidence type="ECO:0000313" key="5">
    <source>
        <dbReference type="EnsemblPlants" id="Zm00001eb103210_P002"/>
    </source>
</evidence>
<name>A0A804MQ31_MAIZE</name>
<dbReference type="Gramene" id="Zm00001eb103210_T002">
    <property type="protein sequence ID" value="Zm00001eb103210_P002"/>
    <property type="gene ID" value="Zm00001eb103210"/>
</dbReference>
<keyword evidence="7" id="KW-1267">Proteomics identification</keyword>
<protein>
    <recommendedName>
        <fullName evidence="4">RRM domain-containing protein</fullName>
    </recommendedName>
</protein>
<feature type="domain" description="RRM" evidence="4">
    <location>
        <begin position="352"/>
        <end position="432"/>
    </location>
</feature>
<evidence type="ECO:0000256" key="1">
    <source>
        <dbReference type="ARBA" id="ARBA00022884"/>
    </source>
</evidence>
<dbReference type="Pfam" id="PF00076">
    <property type="entry name" value="RRM_1"/>
    <property type="match status" value="1"/>
</dbReference>
<reference evidence="6" key="1">
    <citation type="submission" date="2015-12" db="EMBL/GenBank/DDBJ databases">
        <title>Update maize B73 reference genome by single molecule sequencing technologies.</title>
        <authorList>
            <consortium name="Maize Genome Sequencing Project"/>
            <person name="Ware D."/>
        </authorList>
    </citation>
    <scope>NUCLEOTIDE SEQUENCE [LARGE SCALE GENOMIC DNA]</scope>
    <source>
        <strain evidence="6">cv. B73</strain>
    </source>
</reference>